<dbReference type="InterPro" id="IPR012902">
    <property type="entry name" value="N_methyl_site"/>
</dbReference>
<keyword evidence="1" id="KW-1133">Transmembrane helix</keyword>
<gene>
    <name evidence="2" type="ORF">GT409_14055</name>
</gene>
<organism evidence="2 3">
    <name type="scientific">Tichowtungia aerotolerans</name>
    <dbReference type="NCBI Taxonomy" id="2697043"/>
    <lineage>
        <taxon>Bacteria</taxon>
        <taxon>Pseudomonadati</taxon>
        <taxon>Kiritimatiellota</taxon>
        <taxon>Tichowtungiia</taxon>
        <taxon>Tichowtungiales</taxon>
        <taxon>Tichowtungiaceae</taxon>
        <taxon>Tichowtungia</taxon>
    </lineage>
</organism>
<evidence type="ECO:0000256" key="1">
    <source>
        <dbReference type="SAM" id="Phobius"/>
    </source>
</evidence>
<dbReference type="KEGG" id="taer:GT409_14055"/>
<evidence type="ECO:0000313" key="3">
    <source>
        <dbReference type="Proteomes" id="UP000464954"/>
    </source>
</evidence>
<reference evidence="2 3" key="1">
    <citation type="submission" date="2020-01" db="EMBL/GenBank/DDBJ databases">
        <title>Ponticoccus aerotolerans gen. nov., sp. nov., an anaerobic bacterium and proposal of Ponticoccusceae fam. nov., Ponticoccusles ord. nov. and Ponticoccuse classis nov. in the phylum Kiritimatiellaeota.</title>
        <authorList>
            <person name="Zhou L.Y."/>
            <person name="Du Z.J."/>
        </authorList>
    </citation>
    <scope>NUCLEOTIDE SEQUENCE [LARGE SCALE GENOMIC DNA]</scope>
    <source>
        <strain evidence="2 3">S-5007</strain>
    </source>
</reference>
<keyword evidence="1" id="KW-0812">Transmembrane</keyword>
<name>A0A6P1MBN7_9BACT</name>
<dbReference type="EMBL" id="CP047593">
    <property type="protein sequence ID" value="QHI70513.1"/>
    <property type="molecule type" value="Genomic_DNA"/>
</dbReference>
<dbReference type="Gene3D" id="3.30.700.10">
    <property type="entry name" value="Glycoprotein, Type 4 Pilin"/>
    <property type="match status" value="1"/>
</dbReference>
<keyword evidence="1" id="KW-0472">Membrane</keyword>
<dbReference type="NCBIfam" id="TIGR02532">
    <property type="entry name" value="IV_pilin_GFxxxE"/>
    <property type="match status" value="1"/>
</dbReference>
<protein>
    <submittedName>
        <fullName evidence="2">Prepilin-type N-terminal cleavage/methylation domain-containing protein</fullName>
    </submittedName>
</protein>
<feature type="transmembrane region" description="Helical" evidence="1">
    <location>
        <begin position="12"/>
        <end position="35"/>
    </location>
</feature>
<evidence type="ECO:0000313" key="2">
    <source>
        <dbReference type="EMBL" id="QHI70513.1"/>
    </source>
</evidence>
<proteinExistence type="predicted"/>
<sequence length="136" mass="14899">MKPTVNNTGITLIEVMLSIVILAILAVVAVTALFYPTYLVVMSSIEQSAINAGNTEIEAHLNNYKKPITQGSFYTDGWTVSTTNDVVDYNDLPSDYAPGTGDKVKYVLIKTTVGYRDGHSVELVTYRSLEISSSER</sequence>
<dbReference type="RefSeq" id="WP_160629689.1">
    <property type="nucleotide sequence ID" value="NZ_CP047593.1"/>
</dbReference>
<accession>A0A6P1MBN7</accession>
<keyword evidence="3" id="KW-1185">Reference proteome</keyword>
<dbReference type="Proteomes" id="UP000464954">
    <property type="component" value="Chromosome"/>
</dbReference>
<dbReference type="Pfam" id="PF07963">
    <property type="entry name" value="N_methyl"/>
    <property type="match status" value="1"/>
</dbReference>
<dbReference type="AlphaFoldDB" id="A0A6P1MBN7"/>
<dbReference type="InterPro" id="IPR045584">
    <property type="entry name" value="Pilin-like"/>
</dbReference>
<dbReference type="SUPFAM" id="SSF54523">
    <property type="entry name" value="Pili subunits"/>
    <property type="match status" value="1"/>
</dbReference>
<dbReference type="PROSITE" id="PS00409">
    <property type="entry name" value="PROKAR_NTER_METHYL"/>
    <property type="match status" value="1"/>
</dbReference>